<evidence type="ECO:0000256" key="3">
    <source>
        <dbReference type="ARBA" id="ARBA00010085"/>
    </source>
</evidence>
<dbReference type="STRING" id="1434072.SAMN05216210_3290"/>
<evidence type="ECO:0000259" key="8">
    <source>
        <dbReference type="Pfam" id="PF13229"/>
    </source>
</evidence>
<comment type="similarity">
    <text evidence="3">Belongs to the D-mannuronate C5-epimerase family.</text>
</comment>
<dbReference type="Proteomes" id="UP000243924">
    <property type="component" value="Chromosome I"/>
</dbReference>
<dbReference type="EC" id="5.1.3.37" evidence="4"/>
<evidence type="ECO:0000256" key="4">
    <source>
        <dbReference type="ARBA" id="ARBA00012124"/>
    </source>
</evidence>
<reference evidence="10" key="1">
    <citation type="submission" date="2016-10" db="EMBL/GenBank/DDBJ databases">
        <authorList>
            <person name="Varghese N."/>
            <person name="Submissions S."/>
        </authorList>
    </citation>
    <scope>NUCLEOTIDE SEQUENCE [LARGE SCALE GENOMIC DNA]</scope>
    <source>
        <strain evidence="10">CECT 8338</strain>
    </source>
</reference>
<sequence>MGVSSMFKSGLSSIIACMLSTSMALAEVSTPLAVVDPGAHQQALENYRELTDQAIQLNLAMRAAPAGRAQASLQPMFSAQQGSWPFEPFVHNGLFRAIAGYQNQHPRAVVIRGGTISLAQLHAQLDNERVLSRHDNGYLLHFPLMIEPDAALLVENTQLHLYSNSGTALINRGQLILRQAGLHGYNDGQPHTTDRPYRPFVINWAGSQLQIEGAELSRLGYNEHLSRGISSARSTQQGSDISPARVMVTDSRFSDMSVGLELSQALARVETSAFEDMQQYALDLADSGFVLAHNRVAGVRNNSGIRISGRSDGLVEHNRVLKASKSAIEVSLLNGNIIVRSNQIGGNSGYGLLLRDLSASSRLVFENNLIGNTQLTAIDGGGLHQGMLVNNRIMGTPEYAISIRNEQRLSGPLQLTGNHLEQVGKAMIRIEGVNHLVLGENRYLANPLQQNLLIGDLLPFQAELLEATLKQGCLVAVDMAQRAAQDRPPLVCPGRS</sequence>
<protein>
    <recommendedName>
        <fullName evidence="4">mannuronan 5-epimerase</fullName>
        <ecNumber evidence="4">5.1.3.37</ecNumber>
    </recommendedName>
</protein>
<evidence type="ECO:0000256" key="2">
    <source>
        <dbReference type="ARBA" id="ARBA00005182"/>
    </source>
</evidence>
<feature type="domain" description="Right handed beta helix" evidence="8">
    <location>
        <begin position="246"/>
        <end position="374"/>
    </location>
</feature>
<dbReference type="GO" id="GO:0042121">
    <property type="term" value="P:alginic acid biosynthetic process"/>
    <property type="evidence" value="ECO:0007669"/>
    <property type="project" value="UniProtKB-UniPathway"/>
</dbReference>
<keyword evidence="10" id="KW-1185">Reference proteome</keyword>
<keyword evidence="7" id="KW-0732">Signal</keyword>
<keyword evidence="6" id="KW-0413">Isomerase</keyword>
<dbReference type="InterPro" id="IPR011050">
    <property type="entry name" value="Pectin_lyase_fold/virulence"/>
</dbReference>
<dbReference type="Gene3D" id="2.160.20.10">
    <property type="entry name" value="Single-stranded right-handed beta-helix, Pectin lyase-like"/>
    <property type="match status" value="1"/>
</dbReference>
<evidence type="ECO:0000256" key="6">
    <source>
        <dbReference type="ARBA" id="ARBA00023235"/>
    </source>
</evidence>
<comment type="pathway">
    <text evidence="2">Glycan biosynthesis; alginate biosynthesis.</text>
</comment>
<comment type="catalytic activity">
    <reaction evidence="1">
        <text>[(1-&gt;4)-beta-D-mannuronosyl](n) = [alginate](n)</text>
        <dbReference type="Rhea" id="RHEA:45572"/>
        <dbReference type="Rhea" id="RHEA-COMP:11264"/>
        <dbReference type="Rhea" id="RHEA-COMP:11270"/>
        <dbReference type="ChEBI" id="CHEBI:58187"/>
        <dbReference type="ChEBI" id="CHEBI:85311"/>
        <dbReference type="EC" id="5.1.3.37"/>
    </reaction>
</comment>
<organism evidence="9 10">
    <name type="scientific">Halopseudomonas salegens</name>
    <dbReference type="NCBI Taxonomy" id="1434072"/>
    <lineage>
        <taxon>Bacteria</taxon>
        <taxon>Pseudomonadati</taxon>
        <taxon>Pseudomonadota</taxon>
        <taxon>Gammaproteobacteria</taxon>
        <taxon>Pseudomonadales</taxon>
        <taxon>Pseudomonadaceae</taxon>
        <taxon>Halopseudomonas</taxon>
    </lineage>
</organism>
<dbReference type="GO" id="GO:0016853">
    <property type="term" value="F:isomerase activity"/>
    <property type="evidence" value="ECO:0007669"/>
    <property type="project" value="UniProtKB-KW"/>
</dbReference>
<dbReference type="InterPro" id="IPR039448">
    <property type="entry name" value="Beta_helix"/>
</dbReference>
<evidence type="ECO:0000256" key="5">
    <source>
        <dbReference type="ARBA" id="ARBA00022841"/>
    </source>
</evidence>
<dbReference type="SUPFAM" id="SSF51126">
    <property type="entry name" value="Pectin lyase-like"/>
    <property type="match status" value="1"/>
</dbReference>
<gene>
    <name evidence="9" type="ORF">SAMN05216210_3290</name>
</gene>
<evidence type="ECO:0000256" key="1">
    <source>
        <dbReference type="ARBA" id="ARBA00001550"/>
    </source>
</evidence>
<keyword evidence="5" id="KW-0016">Alginate biosynthesis</keyword>
<feature type="signal peptide" evidence="7">
    <location>
        <begin position="1"/>
        <end position="26"/>
    </location>
</feature>
<dbReference type="Pfam" id="PF13229">
    <property type="entry name" value="Beta_helix"/>
    <property type="match status" value="1"/>
</dbReference>
<dbReference type="InterPro" id="IPR006626">
    <property type="entry name" value="PbH1"/>
</dbReference>
<evidence type="ECO:0000256" key="7">
    <source>
        <dbReference type="SAM" id="SignalP"/>
    </source>
</evidence>
<dbReference type="SMART" id="SM00710">
    <property type="entry name" value="PbH1"/>
    <property type="match status" value="5"/>
</dbReference>
<dbReference type="RefSeq" id="WP_092389026.1">
    <property type="nucleotide sequence ID" value="NZ_LT629787.1"/>
</dbReference>
<evidence type="ECO:0000313" key="10">
    <source>
        <dbReference type="Proteomes" id="UP000243924"/>
    </source>
</evidence>
<feature type="chain" id="PRO_5009275997" description="mannuronan 5-epimerase" evidence="7">
    <location>
        <begin position="27"/>
        <end position="496"/>
    </location>
</feature>
<dbReference type="EMBL" id="LT629787">
    <property type="protein sequence ID" value="SDU35031.1"/>
    <property type="molecule type" value="Genomic_DNA"/>
</dbReference>
<dbReference type="OrthoDB" id="7023930at2"/>
<name>A0A1H2HT21_9GAMM</name>
<accession>A0A1H2HT21</accession>
<dbReference type="InterPro" id="IPR012334">
    <property type="entry name" value="Pectin_lyas_fold"/>
</dbReference>
<proteinExistence type="inferred from homology"/>
<dbReference type="UniPathway" id="UPA00286"/>
<evidence type="ECO:0000313" key="9">
    <source>
        <dbReference type="EMBL" id="SDU35031.1"/>
    </source>
</evidence>
<dbReference type="AlphaFoldDB" id="A0A1H2HT21"/>